<keyword evidence="8" id="KW-0547">Nucleotide-binding</keyword>
<keyword evidence="9 18" id="KW-0418">Kinase</keyword>
<keyword evidence="7 15" id="KW-0812">Transmembrane</keyword>
<dbReference type="FunFam" id="3.30.565.10:FF:000006">
    <property type="entry name" value="Sensor histidine kinase WalK"/>
    <property type="match status" value="1"/>
</dbReference>
<feature type="coiled-coil region" evidence="14">
    <location>
        <begin position="238"/>
        <end position="272"/>
    </location>
</feature>
<evidence type="ECO:0000256" key="14">
    <source>
        <dbReference type="SAM" id="Coils"/>
    </source>
</evidence>
<dbReference type="CDD" id="cd00075">
    <property type="entry name" value="HATPase"/>
    <property type="match status" value="1"/>
</dbReference>
<dbReference type="Gene3D" id="3.30.565.10">
    <property type="entry name" value="Histidine kinase-like ATPase, C-terminal domain"/>
    <property type="match status" value="1"/>
</dbReference>
<dbReference type="InterPro" id="IPR003594">
    <property type="entry name" value="HATPase_dom"/>
</dbReference>
<dbReference type="Pfam" id="PF00512">
    <property type="entry name" value="HisKA"/>
    <property type="match status" value="1"/>
</dbReference>
<evidence type="ECO:0000259" key="17">
    <source>
        <dbReference type="PROSITE" id="PS50885"/>
    </source>
</evidence>
<evidence type="ECO:0000256" key="10">
    <source>
        <dbReference type="ARBA" id="ARBA00022840"/>
    </source>
</evidence>
<evidence type="ECO:0000313" key="19">
    <source>
        <dbReference type="Proteomes" id="UP000316316"/>
    </source>
</evidence>
<dbReference type="EC" id="2.7.13.3" evidence="3"/>
<dbReference type="SUPFAM" id="SSF55874">
    <property type="entry name" value="ATPase domain of HSP90 chaperone/DNA topoisomerase II/histidine kinase"/>
    <property type="match status" value="1"/>
</dbReference>
<evidence type="ECO:0000256" key="5">
    <source>
        <dbReference type="ARBA" id="ARBA00022553"/>
    </source>
</evidence>
<dbReference type="GO" id="GO:0005886">
    <property type="term" value="C:plasma membrane"/>
    <property type="evidence" value="ECO:0007669"/>
    <property type="project" value="UniProtKB-SubCell"/>
</dbReference>
<dbReference type="InterPro" id="IPR036890">
    <property type="entry name" value="HATPase_C_sf"/>
</dbReference>
<dbReference type="InterPro" id="IPR005467">
    <property type="entry name" value="His_kinase_dom"/>
</dbReference>
<feature type="domain" description="HAMP" evidence="17">
    <location>
        <begin position="214"/>
        <end position="257"/>
    </location>
</feature>
<feature type="transmembrane region" description="Helical" evidence="15">
    <location>
        <begin position="178"/>
        <end position="196"/>
    </location>
</feature>
<keyword evidence="12" id="KW-0902">Two-component regulatory system</keyword>
<name>A0A8B5VXZ1_ENTAV</name>
<evidence type="ECO:0000256" key="4">
    <source>
        <dbReference type="ARBA" id="ARBA00022475"/>
    </source>
</evidence>
<organism evidence="18 19">
    <name type="scientific">Enterococcus avium</name>
    <name type="common">Streptococcus avium</name>
    <dbReference type="NCBI Taxonomy" id="33945"/>
    <lineage>
        <taxon>Bacteria</taxon>
        <taxon>Bacillati</taxon>
        <taxon>Bacillota</taxon>
        <taxon>Bacilli</taxon>
        <taxon>Lactobacillales</taxon>
        <taxon>Enterococcaceae</taxon>
        <taxon>Enterococcus</taxon>
    </lineage>
</organism>
<dbReference type="Pfam" id="PF02518">
    <property type="entry name" value="HATPase_c"/>
    <property type="match status" value="1"/>
</dbReference>
<gene>
    <name evidence="18" type="ORF">AUF17_21750</name>
</gene>
<keyword evidence="14" id="KW-0175">Coiled coil</keyword>
<dbReference type="CDD" id="cd00082">
    <property type="entry name" value="HisKA"/>
    <property type="match status" value="1"/>
</dbReference>
<dbReference type="InterPro" id="IPR004358">
    <property type="entry name" value="Sig_transdc_His_kin-like_C"/>
</dbReference>
<keyword evidence="10" id="KW-0067">ATP-binding</keyword>
<dbReference type="Gene3D" id="6.10.340.10">
    <property type="match status" value="1"/>
</dbReference>
<dbReference type="InterPro" id="IPR003660">
    <property type="entry name" value="HAMP_dom"/>
</dbReference>
<protein>
    <recommendedName>
        <fullName evidence="3">histidine kinase</fullName>
        <ecNumber evidence="3">2.7.13.3</ecNumber>
    </recommendedName>
</protein>
<dbReference type="SMART" id="SM00388">
    <property type="entry name" value="HisKA"/>
    <property type="match status" value="1"/>
</dbReference>
<dbReference type="EMBL" id="PDXQ01000002">
    <property type="protein sequence ID" value="TRZ29304.1"/>
    <property type="molecule type" value="Genomic_DNA"/>
</dbReference>
<dbReference type="Proteomes" id="UP000316316">
    <property type="component" value="Unassembled WGS sequence"/>
</dbReference>
<evidence type="ECO:0000256" key="2">
    <source>
        <dbReference type="ARBA" id="ARBA00004651"/>
    </source>
</evidence>
<evidence type="ECO:0000256" key="1">
    <source>
        <dbReference type="ARBA" id="ARBA00000085"/>
    </source>
</evidence>
<evidence type="ECO:0000256" key="12">
    <source>
        <dbReference type="ARBA" id="ARBA00023012"/>
    </source>
</evidence>
<dbReference type="PRINTS" id="PR00344">
    <property type="entry name" value="BCTRLSENSOR"/>
</dbReference>
<sequence>MKKKPKTLGRFLTKKYITTSLLLLVLVSLFGTMAQFFISSTNEMIKNLCAQTIVRSDYKKIDISTLKDLDGWLEILDEENNVIYTKGKVAEKKIHYSQNELLEMDALQSIINQKLYQIGIISFKFNDQQTKYMATFAPFKGVDGHEYVCITKMPQKTIRGNFMLVFNRLYSATASANLKNIVLLLIPLLLIFIFCLKRYSKSVKEHLIAPNTVLINGLRTIKNGDYSKKIHMNAEYEYVEIEDSFNHMARQLEEAEQQRVLYEKERQLLFANMAHDLRTPITTIHGSAKAVADGLVSEDKLNQTMETIITKTNHMNELVNRLLVFSKLESPDYHLQQQKIDLSELLREVLLEHLDLAEKNQIDMIIDLTDDPLEIFGDPIELRRVFDNLIGNSIQHNSANTTVQIRLYPLNHQVILEIKDNGNPIPKELQEHLFEPFVSGDSSRTTKNGSGLGLAISKKIVEKHGGKISFVELNEHEKMFRVIL</sequence>
<dbReference type="RefSeq" id="WP_144326055.1">
    <property type="nucleotide sequence ID" value="NZ_CAXOGR010000019.1"/>
</dbReference>
<dbReference type="GO" id="GO:0005524">
    <property type="term" value="F:ATP binding"/>
    <property type="evidence" value="ECO:0007669"/>
    <property type="project" value="UniProtKB-KW"/>
</dbReference>
<keyword evidence="6" id="KW-0808">Transferase</keyword>
<proteinExistence type="predicted"/>
<comment type="subcellular location">
    <subcellularLocation>
        <location evidence="2">Cell membrane</location>
        <topology evidence="2">Multi-pass membrane protein</topology>
    </subcellularLocation>
</comment>
<evidence type="ECO:0000256" key="11">
    <source>
        <dbReference type="ARBA" id="ARBA00022989"/>
    </source>
</evidence>
<accession>A0A8B5VXZ1</accession>
<evidence type="ECO:0000256" key="3">
    <source>
        <dbReference type="ARBA" id="ARBA00012438"/>
    </source>
</evidence>
<dbReference type="PANTHER" id="PTHR45528">
    <property type="entry name" value="SENSOR HISTIDINE KINASE CPXA"/>
    <property type="match status" value="1"/>
</dbReference>
<dbReference type="SMART" id="SM00387">
    <property type="entry name" value="HATPase_c"/>
    <property type="match status" value="1"/>
</dbReference>
<dbReference type="CDD" id="cd06225">
    <property type="entry name" value="HAMP"/>
    <property type="match status" value="1"/>
</dbReference>
<keyword evidence="11 15" id="KW-1133">Transmembrane helix</keyword>
<dbReference type="AlphaFoldDB" id="A0A8B5VXZ1"/>
<dbReference type="PANTHER" id="PTHR45528:SF1">
    <property type="entry name" value="SENSOR HISTIDINE KINASE CPXA"/>
    <property type="match status" value="1"/>
</dbReference>
<dbReference type="Gene3D" id="1.10.287.130">
    <property type="match status" value="1"/>
</dbReference>
<dbReference type="InterPro" id="IPR050398">
    <property type="entry name" value="HssS/ArlS-like"/>
</dbReference>
<evidence type="ECO:0000259" key="16">
    <source>
        <dbReference type="PROSITE" id="PS50109"/>
    </source>
</evidence>
<keyword evidence="5" id="KW-0597">Phosphoprotein</keyword>
<keyword evidence="13 15" id="KW-0472">Membrane</keyword>
<dbReference type="InterPro" id="IPR003661">
    <property type="entry name" value="HisK_dim/P_dom"/>
</dbReference>
<evidence type="ECO:0000313" key="18">
    <source>
        <dbReference type="EMBL" id="TRZ29304.1"/>
    </source>
</evidence>
<reference evidence="18 19" key="1">
    <citation type="submission" date="2017-10" db="EMBL/GenBank/DDBJ databases">
        <title>FDA dAtabase for Regulatory Grade micrObial Sequences (FDA-ARGOS): Supporting development and validation of Infectious Disease Dx tests.</title>
        <authorList>
            <person name="Campos J."/>
            <person name="Goldberg B."/>
            <person name="Tallon L.J."/>
            <person name="Sadzewicz L."/>
            <person name="Sengamalay N."/>
            <person name="Ott S."/>
            <person name="Godinez A."/>
            <person name="Nagaraj S."/>
            <person name="Vyas G."/>
            <person name="Aluvathingal J."/>
            <person name="Nadendla S."/>
            <person name="Geyer C."/>
            <person name="Nandy P."/>
            <person name="Hobson J."/>
            <person name="Sichtig H."/>
        </authorList>
    </citation>
    <scope>NUCLEOTIDE SEQUENCE [LARGE SCALE GENOMIC DNA]</scope>
    <source>
        <strain evidence="18 19">FDAARGOS_185</strain>
    </source>
</reference>
<dbReference type="PROSITE" id="PS50885">
    <property type="entry name" value="HAMP"/>
    <property type="match status" value="1"/>
</dbReference>
<evidence type="ECO:0000256" key="9">
    <source>
        <dbReference type="ARBA" id="ARBA00022777"/>
    </source>
</evidence>
<evidence type="ECO:0000256" key="6">
    <source>
        <dbReference type="ARBA" id="ARBA00022679"/>
    </source>
</evidence>
<keyword evidence="4" id="KW-1003">Cell membrane</keyword>
<evidence type="ECO:0000256" key="13">
    <source>
        <dbReference type="ARBA" id="ARBA00023136"/>
    </source>
</evidence>
<feature type="domain" description="Histidine kinase" evidence="16">
    <location>
        <begin position="272"/>
        <end position="484"/>
    </location>
</feature>
<comment type="catalytic activity">
    <reaction evidence="1">
        <text>ATP + protein L-histidine = ADP + protein N-phospho-L-histidine.</text>
        <dbReference type="EC" id="2.7.13.3"/>
    </reaction>
</comment>
<evidence type="ECO:0000256" key="7">
    <source>
        <dbReference type="ARBA" id="ARBA00022692"/>
    </source>
</evidence>
<dbReference type="SUPFAM" id="SSF47384">
    <property type="entry name" value="Homodimeric domain of signal transducing histidine kinase"/>
    <property type="match status" value="1"/>
</dbReference>
<comment type="caution">
    <text evidence="18">The sequence shown here is derived from an EMBL/GenBank/DDBJ whole genome shotgun (WGS) entry which is preliminary data.</text>
</comment>
<evidence type="ECO:0000256" key="8">
    <source>
        <dbReference type="ARBA" id="ARBA00022741"/>
    </source>
</evidence>
<dbReference type="PROSITE" id="PS50109">
    <property type="entry name" value="HIS_KIN"/>
    <property type="match status" value="1"/>
</dbReference>
<dbReference type="GO" id="GO:0000155">
    <property type="term" value="F:phosphorelay sensor kinase activity"/>
    <property type="evidence" value="ECO:0007669"/>
    <property type="project" value="InterPro"/>
</dbReference>
<dbReference type="InterPro" id="IPR036097">
    <property type="entry name" value="HisK_dim/P_sf"/>
</dbReference>
<evidence type="ECO:0000256" key="15">
    <source>
        <dbReference type="SAM" id="Phobius"/>
    </source>
</evidence>